<dbReference type="Gene3D" id="1.10.10.10">
    <property type="entry name" value="Winged helix-like DNA-binding domain superfamily/Winged helix DNA-binding domain"/>
    <property type="match status" value="1"/>
</dbReference>
<sequence length="198" mass="21890">MSQLLPLRSEITQEPSRESLLLSIDEDAADEVFDALSSSTARSILMTLYEEPQTASDIANSVDTSLQNTKYHLDNLLDAGLIEIVDTWYSEHGREMKVYAPANGSLVVVASDESTKNSLREMLKRLLGAVGLLGVMSIAVDYVIKIFNRRSLTNGSIVVDEQMQVESIGGPVVPPGVLFFVGGLFVLAVVFAWWYWFR</sequence>
<dbReference type="PANTHER" id="PTHR38600">
    <property type="entry name" value="TRANSCRIPTIONAL REGULATORY PROTEIN"/>
    <property type="match status" value="1"/>
</dbReference>
<evidence type="ECO:0000256" key="1">
    <source>
        <dbReference type="SAM" id="Phobius"/>
    </source>
</evidence>
<keyword evidence="1" id="KW-0472">Membrane</keyword>
<proteinExistence type="predicted"/>
<evidence type="ECO:0000259" key="2">
    <source>
        <dbReference type="SMART" id="SM00418"/>
    </source>
</evidence>
<dbReference type="Pfam" id="PF24267">
    <property type="entry name" value="HVO_1552_C"/>
    <property type="match status" value="1"/>
</dbReference>
<dbReference type="InterPro" id="IPR001845">
    <property type="entry name" value="HTH_ArsR_DNA-bd_dom"/>
</dbReference>
<reference evidence="3 4" key="1">
    <citation type="submission" date="2019-02" db="EMBL/GenBank/DDBJ databases">
        <title>Genomic Encyclopedia of Archaeal and Bacterial Type Strains, Phase II (KMG-II): from individual species to whole genera.</title>
        <authorList>
            <person name="Goeker M."/>
        </authorList>
    </citation>
    <scope>NUCLEOTIDE SEQUENCE [LARGE SCALE GENOMIC DNA]</scope>
    <source>
        <strain evidence="3 4">DSM 18328</strain>
    </source>
</reference>
<name>A0A482Y2U6_9EURY</name>
<dbReference type="Pfam" id="PF12840">
    <property type="entry name" value="HTH_20"/>
    <property type="match status" value="1"/>
</dbReference>
<dbReference type="GO" id="GO:0003700">
    <property type="term" value="F:DNA-binding transcription factor activity"/>
    <property type="evidence" value="ECO:0007669"/>
    <property type="project" value="InterPro"/>
</dbReference>
<protein>
    <submittedName>
        <fullName evidence="3">ArsR family transcriptional regulator</fullName>
    </submittedName>
</protein>
<dbReference type="AlphaFoldDB" id="A0A482Y2U6"/>
<evidence type="ECO:0000313" key="4">
    <source>
        <dbReference type="Proteomes" id="UP000291097"/>
    </source>
</evidence>
<dbReference type="InterPro" id="IPR056525">
    <property type="entry name" value="HVO_1552_C"/>
</dbReference>
<dbReference type="PANTHER" id="PTHR38600:SF1">
    <property type="entry name" value="TRANSCRIPTIONAL REGULATORY PROTEIN"/>
    <property type="match status" value="1"/>
</dbReference>
<gene>
    <name evidence="3" type="ORF">BDK88_4367</name>
</gene>
<keyword evidence="1" id="KW-1133">Transmembrane helix</keyword>
<feature type="transmembrane region" description="Helical" evidence="1">
    <location>
        <begin position="177"/>
        <end position="197"/>
    </location>
</feature>
<evidence type="ECO:0000313" key="3">
    <source>
        <dbReference type="EMBL" id="RZV05124.1"/>
    </source>
</evidence>
<dbReference type="SMART" id="SM00418">
    <property type="entry name" value="HTH_ARSR"/>
    <property type="match status" value="1"/>
</dbReference>
<comment type="caution">
    <text evidence="3">The sequence shown here is derived from an EMBL/GenBank/DDBJ whole genome shotgun (WGS) entry which is preliminary data.</text>
</comment>
<dbReference type="EMBL" id="SHMP01000011">
    <property type="protein sequence ID" value="RZV05124.1"/>
    <property type="molecule type" value="Genomic_DNA"/>
</dbReference>
<dbReference type="CDD" id="cd00090">
    <property type="entry name" value="HTH_ARSR"/>
    <property type="match status" value="1"/>
</dbReference>
<feature type="domain" description="HTH arsR-type" evidence="2">
    <location>
        <begin position="31"/>
        <end position="112"/>
    </location>
</feature>
<dbReference type="Proteomes" id="UP000291097">
    <property type="component" value="Unassembled WGS sequence"/>
</dbReference>
<accession>A0A482Y2U6</accession>
<dbReference type="InterPro" id="IPR036388">
    <property type="entry name" value="WH-like_DNA-bd_sf"/>
</dbReference>
<keyword evidence="1" id="KW-0812">Transmembrane</keyword>
<dbReference type="InterPro" id="IPR036390">
    <property type="entry name" value="WH_DNA-bd_sf"/>
</dbReference>
<dbReference type="SUPFAM" id="SSF46785">
    <property type="entry name" value="Winged helix' DNA-binding domain"/>
    <property type="match status" value="1"/>
</dbReference>
<organism evidence="3 4">
    <name type="scientific">Natrinema hispanicum</name>
    <dbReference type="NCBI Taxonomy" id="392421"/>
    <lineage>
        <taxon>Archaea</taxon>
        <taxon>Methanobacteriati</taxon>
        <taxon>Methanobacteriota</taxon>
        <taxon>Stenosarchaea group</taxon>
        <taxon>Halobacteria</taxon>
        <taxon>Halobacteriales</taxon>
        <taxon>Natrialbaceae</taxon>
        <taxon>Natrinema</taxon>
    </lineage>
</organism>
<feature type="transmembrane region" description="Helical" evidence="1">
    <location>
        <begin position="126"/>
        <end position="144"/>
    </location>
</feature>
<dbReference type="InterPro" id="IPR011991">
    <property type="entry name" value="ArsR-like_HTH"/>
</dbReference>